<dbReference type="EMBL" id="BPLQ01005523">
    <property type="protein sequence ID" value="GIY15431.1"/>
    <property type="molecule type" value="Genomic_DNA"/>
</dbReference>
<keyword evidence="2" id="KW-1185">Reference proteome</keyword>
<reference evidence="1 2" key="1">
    <citation type="submission" date="2021-06" db="EMBL/GenBank/DDBJ databases">
        <title>Caerostris darwini draft genome.</title>
        <authorList>
            <person name="Kono N."/>
            <person name="Arakawa K."/>
        </authorList>
    </citation>
    <scope>NUCLEOTIDE SEQUENCE [LARGE SCALE GENOMIC DNA]</scope>
</reference>
<evidence type="ECO:0000313" key="2">
    <source>
        <dbReference type="Proteomes" id="UP001054837"/>
    </source>
</evidence>
<gene>
    <name evidence="1" type="primary">AVEN_152445_1</name>
    <name evidence="1" type="ORF">CDAR_8741</name>
</gene>
<dbReference type="AlphaFoldDB" id="A0AAV4R534"/>
<protein>
    <submittedName>
        <fullName evidence="1">Uncharacterized protein</fullName>
    </submittedName>
</protein>
<comment type="caution">
    <text evidence="1">The sequence shown here is derived from an EMBL/GenBank/DDBJ whole genome shotgun (WGS) entry which is preliminary data.</text>
</comment>
<evidence type="ECO:0000313" key="1">
    <source>
        <dbReference type="EMBL" id="GIY15431.1"/>
    </source>
</evidence>
<organism evidence="1 2">
    <name type="scientific">Caerostris darwini</name>
    <dbReference type="NCBI Taxonomy" id="1538125"/>
    <lineage>
        <taxon>Eukaryota</taxon>
        <taxon>Metazoa</taxon>
        <taxon>Ecdysozoa</taxon>
        <taxon>Arthropoda</taxon>
        <taxon>Chelicerata</taxon>
        <taxon>Arachnida</taxon>
        <taxon>Araneae</taxon>
        <taxon>Araneomorphae</taxon>
        <taxon>Entelegynae</taxon>
        <taxon>Araneoidea</taxon>
        <taxon>Araneidae</taxon>
        <taxon>Caerostris</taxon>
    </lineage>
</organism>
<name>A0AAV4R534_9ARAC</name>
<sequence>MVLCGNRCAGGPDKPSGHTQFCCSTGNSPPCNANTTSSQTQQQEFPSDFAGPYKDYCPPGWREPAVGQQNRGDVPYLPSYLDPLNRVQTWDSGPTDNLFTRGPFFPGVSETHEKFVNRKGISLRKYYEYKRHYEEPGMKYDRSITQTDFVPPFPMLPQDKSPCLPVPPGEVPYAPKRSPPKNPHAKILEYKTVDPELIYVEEEPKREFTTETGDSYICYQKSKSKDPLKTFTSQEKELFLERIHKTHEECPNGFPHKFMCDDKTCESELCSAHKNILCDGGKDDAKETNVKKQDVCERTPWLLHPKNYSFPNGYMILPSKCQQMQGKNI</sequence>
<dbReference type="Proteomes" id="UP001054837">
    <property type="component" value="Unassembled WGS sequence"/>
</dbReference>
<accession>A0AAV4R534</accession>
<proteinExistence type="predicted"/>